<dbReference type="OrthoDB" id="6413868at2759"/>
<comment type="caution">
    <text evidence="1">The sequence shown here is derived from an EMBL/GenBank/DDBJ whole genome shotgun (WGS) entry which is preliminary data.</text>
</comment>
<dbReference type="EMBL" id="MUJZ01046190">
    <property type="protein sequence ID" value="OTF74613.1"/>
    <property type="molecule type" value="Genomic_DNA"/>
</dbReference>
<name>A0A1Y3B3X9_EURMA</name>
<keyword evidence="2" id="KW-1185">Reference proteome</keyword>
<evidence type="ECO:0000313" key="1">
    <source>
        <dbReference type="EMBL" id="OTF74613.1"/>
    </source>
</evidence>
<dbReference type="Gene3D" id="2.20.20.160">
    <property type="match status" value="1"/>
</dbReference>
<protein>
    <submittedName>
        <fullName evidence="1">Uncharacterized protein</fullName>
    </submittedName>
</protein>
<reference evidence="1 2" key="1">
    <citation type="submission" date="2017-03" db="EMBL/GenBank/DDBJ databases">
        <title>Genome Survey of Euroglyphus maynei.</title>
        <authorList>
            <person name="Arlian L.G."/>
            <person name="Morgan M.S."/>
            <person name="Rider S.D."/>
        </authorList>
    </citation>
    <scope>NUCLEOTIDE SEQUENCE [LARGE SCALE GENOMIC DNA]</scope>
    <source>
        <strain evidence="1">Arlian Lab</strain>
        <tissue evidence="1">Whole body</tissue>
    </source>
</reference>
<evidence type="ECO:0000313" key="2">
    <source>
        <dbReference type="Proteomes" id="UP000194236"/>
    </source>
</evidence>
<accession>A0A1Y3B3X9</accession>
<sequence length="78" mass="9227">MLQTQTQPQEPQQPQQLKKRLPECATQQVCAAHYVRSNHTQRLCDCSRDSNYNCDEQLIELNVDHTIDLSRKQEFKRI</sequence>
<dbReference type="Proteomes" id="UP000194236">
    <property type="component" value="Unassembled WGS sequence"/>
</dbReference>
<dbReference type="AlphaFoldDB" id="A0A1Y3B3X9"/>
<gene>
    <name evidence="1" type="ORF">BLA29_014712</name>
</gene>
<proteinExistence type="predicted"/>
<organism evidence="1 2">
    <name type="scientific">Euroglyphus maynei</name>
    <name type="common">Mayne's house dust mite</name>
    <dbReference type="NCBI Taxonomy" id="6958"/>
    <lineage>
        <taxon>Eukaryota</taxon>
        <taxon>Metazoa</taxon>
        <taxon>Ecdysozoa</taxon>
        <taxon>Arthropoda</taxon>
        <taxon>Chelicerata</taxon>
        <taxon>Arachnida</taxon>
        <taxon>Acari</taxon>
        <taxon>Acariformes</taxon>
        <taxon>Sarcoptiformes</taxon>
        <taxon>Astigmata</taxon>
        <taxon>Psoroptidia</taxon>
        <taxon>Analgoidea</taxon>
        <taxon>Pyroglyphidae</taxon>
        <taxon>Pyroglyphinae</taxon>
        <taxon>Euroglyphus</taxon>
    </lineage>
</organism>